<keyword evidence="9" id="KW-0665">Pyrimidine biosynthesis</keyword>
<evidence type="ECO:0000256" key="6">
    <source>
        <dbReference type="ARBA" id="ARBA00022643"/>
    </source>
</evidence>
<evidence type="ECO:0000256" key="11">
    <source>
        <dbReference type="ARBA" id="ARBA00023002"/>
    </source>
</evidence>
<feature type="transmembrane region" description="Helical" evidence="16">
    <location>
        <begin position="48"/>
        <end position="75"/>
    </location>
</feature>
<evidence type="ECO:0000256" key="5">
    <source>
        <dbReference type="ARBA" id="ARBA00022630"/>
    </source>
</evidence>
<proteinExistence type="inferred from homology"/>
<evidence type="ECO:0000256" key="15">
    <source>
        <dbReference type="NCBIfam" id="TIGR01036"/>
    </source>
</evidence>
<keyword evidence="10 16" id="KW-1133">Transmembrane helix</keyword>
<dbReference type="InterPro" id="IPR050074">
    <property type="entry name" value="DHO_dehydrogenase"/>
</dbReference>
<evidence type="ECO:0000256" key="4">
    <source>
        <dbReference type="ARBA" id="ARBA00006214"/>
    </source>
</evidence>
<dbReference type="GO" id="GO:0005737">
    <property type="term" value="C:cytoplasm"/>
    <property type="evidence" value="ECO:0007669"/>
    <property type="project" value="InterPro"/>
</dbReference>
<evidence type="ECO:0000256" key="3">
    <source>
        <dbReference type="ARBA" id="ARBA00004725"/>
    </source>
</evidence>
<dbReference type="InterPro" id="IPR005719">
    <property type="entry name" value="Dihydroorotate_DH_2"/>
</dbReference>
<dbReference type="GO" id="GO:0006207">
    <property type="term" value="P:'de novo' pyrimidine nucleobase biosynthetic process"/>
    <property type="evidence" value="ECO:0007669"/>
    <property type="project" value="UniProtKB-UniRule"/>
</dbReference>
<comment type="subcellular location">
    <subcellularLocation>
        <location evidence="2">Membrane</location>
        <topology evidence="2">Multi-pass membrane protein</topology>
    </subcellularLocation>
</comment>
<comment type="cofactor">
    <cofactor evidence="1">
        <name>FMN</name>
        <dbReference type="ChEBI" id="CHEBI:58210"/>
    </cofactor>
</comment>
<dbReference type="SMART" id="SM00756">
    <property type="entry name" value="VKc"/>
    <property type="match status" value="1"/>
</dbReference>
<keyword evidence="8" id="KW-0874">Quinone</keyword>
<evidence type="ECO:0000259" key="17">
    <source>
        <dbReference type="SMART" id="SM00756"/>
    </source>
</evidence>
<evidence type="ECO:0000313" key="19">
    <source>
        <dbReference type="Proteomes" id="UP000177418"/>
    </source>
</evidence>
<feature type="transmembrane region" description="Helical" evidence="16">
    <location>
        <begin position="108"/>
        <end position="127"/>
    </location>
</feature>
<evidence type="ECO:0000256" key="14">
    <source>
        <dbReference type="ARBA" id="ARBA00023284"/>
    </source>
</evidence>
<evidence type="ECO:0000256" key="7">
    <source>
        <dbReference type="ARBA" id="ARBA00022692"/>
    </source>
</evidence>
<sequence length="515" mass="58805">MKKQLLLLLSVLGLVDSIFLSWKHFKNIIPPCTGSIFSDCGQVLTSEYAYFFGLPLAYIGIIYYSILVLSLLIYLKSRNRKAIYIFIIANSIGVFFSIYFVFLQLVVIRAICTYCMLSAMITFSIFGLWQNIFNKEKKILAVISTSFIYHHFLKRIFFLLNPEIIHNLMVKFGVLFGQISIFRFFFKYLYVFEHKSLAQKIFGIDFKNPVGLAAGFDYNAQLMWILPSVGFGYQSVGTVTNHPFSGYKQMMLGRLPKSKSLYVNKGFKNIGSKKIIENLKNRSIEYPFGISIGQTNDKRFVSTLDQAIDDIYFCFFSFNKSKVHFSYYELNISCPNLKNGVDFYSPAKFAKLANKLKNLHLIKPVFIKMPINLSSDQILEILNTASKYSFIKGIIIGNLQKNRRHKSFDKEEISKFEGEPGSFSGLPTSEDGNRLIKFCFKHFKKRFVIIGCGGIFSAQDAYKKIKLGASLIQLITGMIYNGPQFAAEVNNGLDELLKKDRYKTIKEAIGVDVVS</sequence>
<dbReference type="InterPro" id="IPR005720">
    <property type="entry name" value="Dihydroorotate_DH_cat"/>
</dbReference>
<dbReference type="Pfam" id="PF01180">
    <property type="entry name" value="DHO_dh"/>
    <property type="match status" value="1"/>
</dbReference>
<reference evidence="18 19" key="1">
    <citation type="journal article" date="2016" name="Nat. Commun.">
        <title>Thousands of microbial genomes shed light on interconnected biogeochemical processes in an aquifer system.</title>
        <authorList>
            <person name="Anantharaman K."/>
            <person name="Brown C.T."/>
            <person name="Hug L.A."/>
            <person name="Sharon I."/>
            <person name="Castelle C.J."/>
            <person name="Probst A.J."/>
            <person name="Thomas B.C."/>
            <person name="Singh A."/>
            <person name="Wilkins M.J."/>
            <person name="Karaoz U."/>
            <person name="Brodie E.L."/>
            <person name="Williams K.H."/>
            <person name="Hubbard S.S."/>
            <person name="Banfield J.F."/>
        </authorList>
    </citation>
    <scope>NUCLEOTIDE SEQUENCE [LARGE SCALE GENOMIC DNA]</scope>
</reference>
<keyword evidence="11" id="KW-0560">Oxidoreductase</keyword>
<evidence type="ECO:0000256" key="12">
    <source>
        <dbReference type="ARBA" id="ARBA00023136"/>
    </source>
</evidence>
<dbReference type="GO" id="GO:0106430">
    <property type="term" value="F:dihydroorotate dehydrogenase (quinone) activity"/>
    <property type="evidence" value="ECO:0007669"/>
    <property type="project" value="UniProtKB-EC"/>
</dbReference>
<feature type="domain" description="Vitamin K epoxide reductase" evidence="17">
    <location>
        <begin position="1"/>
        <end position="133"/>
    </location>
</feature>
<evidence type="ECO:0000256" key="1">
    <source>
        <dbReference type="ARBA" id="ARBA00001917"/>
    </source>
</evidence>
<feature type="transmembrane region" description="Helical" evidence="16">
    <location>
        <begin position="82"/>
        <end position="102"/>
    </location>
</feature>
<gene>
    <name evidence="18" type="ORF">A3H78_05960</name>
</gene>
<dbReference type="EC" id="1.3.5.2" evidence="15"/>
<keyword evidence="6" id="KW-0288">FMN</keyword>
<dbReference type="InterPro" id="IPR012932">
    <property type="entry name" value="VKOR"/>
</dbReference>
<evidence type="ECO:0000256" key="10">
    <source>
        <dbReference type="ARBA" id="ARBA00022989"/>
    </source>
</evidence>
<dbReference type="GO" id="GO:0048038">
    <property type="term" value="F:quinone binding"/>
    <property type="evidence" value="ECO:0007669"/>
    <property type="project" value="UniProtKB-KW"/>
</dbReference>
<evidence type="ECO:0000256" key="13">
    <source>
        <dbReference type="ARBA" id="ARBA00023157"/>
    </source>
</evidence>
<dbReference type="PANTHER" id="PTHR48109:SF4">
    <property type="entry name" value="DIHYDROOROTATE DEHYDROGENASE (QUINONE), MITOCHONDRIAL"/>
    <property type="match status" value="1"/>
</dbReference>
<organism evidence="18 19">
    <name type="scientific">Candidatus Roizmanbacteria bacterium RIFCSPLOWO2_02_FULL_36_11</name>
    <dbReference type="NCBI Taxonomy" id="1802071"/>
    <lineage>
        <taxon>Bacteria</taxon>
        <taxon>Candidatus Roizmaniibacteriota</taxon>
    </lineage>
</organism>
<feature type="transmembrane region" description="Helical" evidence="16">
    <location>
        <begin position="164"/>
        <end position="186"/>
    </location>
</feature>
<keyword evidence="14" id="KW-0676">Redox-active center</keyword>
<comment type="pathway">
    <text evidence="3">Pyrimidine metabolism; UMP biosynthesis via de novo pathway.</text>
</comment>
<dbReference type="Proteomes" id="UP000177418">
    <property type="component" value="Unassembled WGS sequence"/>
</dbReference>
<keyword evidence="5" id="KW-0285">Flavoprotein</keyword>
<comment type="caution">
    <text evidence="18">The sequence shown here is derived from an EMBL/GenBank/DDBJ whole genome shotgun (WGS) entry which is preliminary data.</text>
</comment>
<evidence type="ECO:0000313" key="18">
    <source>
        <dbReference type="EMBL" id="OGK55411.1"/>
    </source>
</evidence>
<dbReference type="CDD" id="cd12916">
    <property type="entry name" value="VKOR_1"/>
    <property type="match status" value="1"/>
</dbReference>
<dbReference type="InterPro" id="IPR038354">
    <property type="entry name" value="VKOR_sf"/>
</dbReference>
<evidence type="ECO:0000256" key="9">
    <source>
        <dbReference type="ARBA" id="ARBA00022975"/>
    </source>
</evidence>
<dbReference type="PANTHER" id="PTHR48109">
    <property type="entry name" value="DIHYDROOROTATE DEHYDROGENASE (QUINONE), MITOCHONDRIAL-RELATED"/>
    <property type="match status" value="1"/>
</dbReference>
<protein>
    <recommendedName>
        <fullName evidence="15">Dihydroorotate dehydrogenase (quinone)</fullName>
        <ecNumber evidence="15">1.3.5.2</ecNumber>
    </recommendedName>
</protein>
<keyword evidence="13" id="KW-1015">Disulfide bond</keyword>
<dbReference type="NCBIfam" id="TIGR01036">
    <property type="entry name" value="pyrD_sub2"/>
    <property type="match status" value="1"/>
</dbReference>
<dbReference type="InterPro" id="IPR044698">
    <property type="entry name" value="VKOR/LTO1"/>
</dbReference>
<keyword evidence="7 16" id="KW-0812">Transmembrane</keyword>
<dbReference type="InterPro" id="IPR013785">
    <property type="entry name" value="Aldolase_TIM"/>
</dbReference>
<dbReference type="CDD" id="cd04738">
    <property type="entry name" value="DHOD_2_like"/>
    <property type="match status" value="1"/>
</dbReference>
<comment type="similarity">
    <text evidence="4">Belongs to the VKOR family.</text>
</comment>
<dbReference type="EMBL" id="MGAV01000004">
    <property type="protein sequence ID" value="OGK55411.1"/>
    <property type="molecule type" value="Genomic_DNA"/>
</dbReference>
<accession>A0A1F7JIJ7</accession>
<dbReference type="GO" id="GO:0009220">
    <property type="term" value="P:pyrimidine ribonucleotide biosynthetic process"/>
    <property type="evidence" value="ECO:0007669"/>
    <property type="project" value="UniProtKB-UniRule"/>
</dbReference>
<evidence type="ECO:0000256" key="8">
    <source>
        <dbReference type="ARBA" id="ARBA00022719"/>
    </source>
</evidence>
<dbReference type="Pfam" id="PF07884">
    <property type="entry name" value="VKOR"/>
    <property type="match status" value="1"/>
</dbReference>
<name>A0A1F7JIJ7_9BACT</name>
<evidence type="ECO:0000256" key="16">
    <source>
        <dbReference type="SAM" id="Phobius"/>
    </source>
</evidence>
<dbReference type="Gene3D" id="1.20.1440.130">
    <property type="entry name" value="VKOR domain"/>
    <property type="match status" value="1"/>
</dbReference>
<dbReference type="SUPFAM" id="SSF51395">
    <property type="entry name" value="FMN-linked oxidoreductases"/>
    <property type="match status" value="1"/>
</dbReference>
<evidence type="ECO:0000256" key="2">
    <source>
        <dbReference type="ARBA" id="ARBA00004141"/>
    </source>
</evidence>
<keyword evidence="12 16" id="KW-0472">Membrane</keyword>
<dbReference type="AlphaFoldDB" id="A0A1F7JIJ7"/>
<dbReference type="GO" id="GO:0005886">
    <property type="term" value="C:plasma membrane"/>
    <property type="evidence" value="ECO:0007669"/>
    <property type="project" value="TreeGrafter"/>
</dbReference>
<dbReference type="Gene3D" id="3.20.20.70">
    <property type="entry name" value="Aldolase class I"/>
    <property type="match status" value="1"/>
</dbReference>